<feature type="region of interest" description="Disordered" evidence="2">
    <location>
        <begin position="95"/>
        <end position="123"/>
    </location>
</feature>
<reference evidence="3" key="1">
    <citation type="journal article" date="2020" name="Nat. Ecol. Evol.">
        <title>Deeply conserved synteny resolves early events in vertebrate evolution.</title>
        <authorList>
            <person name="Simakov O."/>
            <person name="Marletaz F."/>
            <person name="Yue J.X."/>
            <person name="O'Connell B."/>
            <person name="Jenkins J."/>
            <person name="Brandt A."/>
            <person name="Calef R."/>
            <person name="Tung C.H."/>
            <person name="Huang T.K."/>
            <person name="Schmutz J."/>
            <person name="Satoh N."/>
            <person name="Yu J.K."/>
            <person name="Putnam N.H."/>
            <person name="Green R.E."/>
            <person name="Rokhsar D.S."/>
        </authorList>
    </citation>
    <scope>NUCLEOTIDE SEQUENCE [LARGE SCALE GENOMIC DNA]</scope>
    <source>
        <strain evidence="3">S238N-H82</strain>
    </source>
</reference>
<protein>
    <submittedName>
        <fullName evidence="4">Kinesin light chain 1-like</fullName>
    </submittedName>
</protein>
<dbReference type="PANTHER" id="PTHR19959:SF119">
    <property type="entry name" value="FUNGAL LIPASE-LIKE DOMAIN-CONTAINING PROTEIN"/>
    <property type="match status" value="1"/>
</dbReference>
<dbReference type="InterPro" id="IPR011990">
    <property type="entry name" value="TPR-like_helical_dom_sf"/>
</dbReference>
<dbReference type="RefSeq" id="XP_035681468.1">
    <property type="nucleotide sequence ID" value="XM_035825575.1"/>
</dbReference>
<dbReference type="SMART" id="SM00028">
    <property type="entry name" value="TPR"/>
    <property type="match status" value="3"/>
</dbReference>
<evidence type="ECO:0000256" key="2">
    <source>
        <dbReference type="SAM" id="MobiDB-lite"/>
    </source>
</evidence>
<name>A0A9J7LFT4_BRAFL</name>
<dbReference type="OrthoDB" id="626167at2759"/>
<dbReference type="AlphaFoldDB" id="A0A9J7LFT4"/>
<dbReference type="GeneID" id="118419225"/>
<evidence type="ECO:0000313" key="3">
    <source>
        <dbReference type="Proteomes" id="UP000001554"/>
    </source>
</evidence>
<feature type="repeat" description="TPR" evidence="1">
    <location>
        <begin position="217"/>
        <end position="250"/>
    </location>
</feature>
<dbReference type="Pfam" id="PF13424">
    <property type="entry name" value="TPR_12"/>
    <property type="match status" value="2"/>
</dbReference>
<keyword evidence="3" id="KW-1185">Reference proteome</keyword>
<sequence length="333" mass="37362">MALAFYVAAVVRCDHRDQGEGIEHRYEYTERLLQEVSSKGSQGKAQPTVDKEITHANVARKFRDLDKKWAAGGDTESVLVGYAQLMVEGIRPTRTRRQQGVGRRKDNFSPFSAAPSSDFSDDGMRRLHSAPELQKAENTTRVDDDKKAVSYYEQSLQMNRSIYGEDTAHPDIAMSLNNLGNTFADLGDHRKAISYNEQPLKMNRRIYGMDTAHPHIASSLNSLGDAWSDLGDYTKAFSYYEQALQMKRSIYGEDTPHPEIANSFNNLGTACCKIGDHRKAVRYFEQSLQMERSVYGEQTAHPDIGGSLNNLGVAWDNLNDHRMADDATVIDIA</sequence>
<dbReference type="SUPFAM" id="SSF48452">
    <property type="entry name" value="TPR-like"/>
    <property type="match status" value="1"/>
</dbReference>
<keyword evidence="1" id="KW-0802">TPR repeat</keyword>
<accession>A0A9J7LFT4</accession>
<feature type="compositionally biased region" description="Low complexity" evidence="2">
    <location>
        <begin position="108"/>
        <end position="118"/>
    </location>
</feature>
<proteinExistence type="predicted"/>
<dbReference type="KEGG" id="bfo:118419225"/>
<evidence type="ECO:0000313" key="4">
    <source>
        <dbReference type="RefSeq" id="XP_035681468.1"/>
    </source>
</evidence>
<organism evidence="3 4">
    <name type="scientific">Branchiostoma floridae</name>
    <name type="common">Florida lancelet</name>
    <name type="synonym">Amphioxus</name>
    <dbReference type="NCBI Taxonomy" id="7739"/>
    <lineage>
        <taxon>Eukaryota</taxon>
        <taxon>Metazoa</taxon>
        <taxon>Chordata</taxon>
        <taxon>Cephalochordata</taxon>
        <taxon>Leptocardii</taxon>
        <taxon>Amphioxiformes</taxon>
        <taxon>Branchiostomatidae</taxon>
        <taxon>Branchiostoma</taxon>
    </lineage>
</organism>
<dbReference type="PROSITE" id="PS50005">
    <property type="entry name" value="TPR"/>
    <property type="match status" value="2"/>
</dbReference>
<reference evidence="4" key="2">
    <citation type="submission" date="2025-08" db="UniProtKB">
        <authorList>
            <consortium name="RefSeq"/>
        </authorList>
    </citation>
    <scope>IDENTIFICATION</scope>
    <source>
        <strain evidence="4">S238N-H82</strain>
        <tissue evidence="4">Testes</tissue>
    </source>
</reference>
<feature type="repeat" description="TPR" evidence="1">
    <location>
        <begin position="261"/>
        <end position="294"/>
    </location>
</feature>
<dbReference type="Proteomes" id="UP000001554">
    <property type="component" value="Chromosome 7"/>
</dbReference>
<dbReference type="PANTHER" id="PTHR19959">
    <property type="entry name" value="KINESIN LIGHT CHAIN"/>
    <property type="match status" value="1"/>
</dbReference>
<gene>
    <name evidence="4" type="primary">LOC118419225</name>
</gene>
<dbReference type="InterPro" id="IPR019734">
    <property type="entry name" value="TPR_rpt"/>
</dbReference>
<evidence type="ECO:0000256" key="1">
    <source>
        <dbReference type="PROSITE-ProRule" id="PRU00339"/>
    </source>
</evidence>
<dbReference type="Gene3D" id="1.25.40.10">
    <property type="entry name" value="Tetratricopeptide repeat domain"/>
    <property type="match status" value="2"/>
</dbReference>